<dbReference type="RefSeq" id="WP_313498594.1">
    <property type="nucleotide sequence ID" value="NZ_CP134879.1"/>
</dbReference>
<dbReference type="EMBL" id="CP134880">
    <property type="protein sequence ID" value="WNM27456.1"/>
    <property type="molecule type" value="Genomic_DNA"/>
</dbReference>
<proteinExistence type="predicted"/>
<reference evidence="2 4" key="1">
    <citation type="submission" date="2023-09" db="EMBL/GenBank/DDBJ databases">
        <title>Demequina sp. a novel bacteria isolated from Capsicum annuum.</title>
        <authorList>
            <person name="Humaira Z."/>
            <person name="Lee J."/>
            <person name="Cho D."/>
        </authorList>
    </citation>
    <scope>NUCLEOTIDE SEQUENCE [LARGE SCALE GENOMIC DNA]</scope>
    <source>
        <strain evidence="2 4">OYTSA14</strain>
        <strain evidence="3">PMTSA13</strain>
    </source>
</reference>
<keyword evidence="4" id="KW-1185">Reference proteome</keyword>
<dbReference type="Proteomes" id="UP001303408">
    <property type="component" value="Chromosome"/>
</dbReference>
<feature type="transmembrane region" description="Helical" evidence="1">
    <location>
        <begin position="48"/>
        <end position="66"/>
    </location>
</feature>
<protein>
    <recommendedName>
        <fullName evidence="5">Inner membrane protein</fullName>
    </recommendedName>
</protein>
<accession>A0AA96FB07</accession>
<evidence type="ECO:0000313" key="3">
    <source>
        <dbReference type="EMBL" id="WNM27456.1"/>
    </source>
</evidence>
<evidence type="ECO:0000313" key="4">
    <source>
        <dbReference type="Proteomes" id="UP001304125"/>
    </source>
</evidence>
<dbReference type="AlphaFoldDB" id="A0AA96F6V1"/>
<feature type="transmembrane region" description="Helical" evidence="1">
    <location>
        <begin position="7"/>
        <end position="28"/>
    </location>
</feature>
<keyword evidence="1" id="KW-0472">Membrane</keyword>
<accession>A0AA96F6V1</accession>
<organism evidence="2 4">
    <name type="scientific">Demequina capsici</name>
    <dbReference type="NCBI Taxonomy" id="3075620"/>
    <lineage>
        <taxon>Bacteria</taxon>
        <taxon>Bacillati</taxon>
        <taxon>Actinomycetota</taxon>
        <taxon>Actinomycetes</taxon>
        <taxon>Micrococcales</taxon>
        <taxon>Demequinaceae</taxon>
        <taxon>Demequina</taxon>
    </lineage>
</organism>
<dbReference type="KEGG" id="dcp:RN607_00190"/>
<evidence type="ECO:0008006" key="5">
    <source>
        <dbReference type="Google" id="ProtNLM"/>
    </source>
</evidence>
<keyword evidence="1" id="KW-1133">Transmembrane helix</keyword>
<sequence length="210" mass="24189">MDAMYEVFGWIGSILIVMSLMQARMLVFRWMNLIGSLIATGYNLIYGIWPYVAMNVAIVVINAYWLNRLYKEARDPHVYQVLPMPADGRFLQHVLHVYQEDIARFAPAFTVDPAAGTTRHSFMVVRGDEAVGVVAVREAGDGVGEVELDWVKPRFRNFTPGQFVYQDSRALHDAGFRQLRLTPHEMTDREYLRKAGFRTERTEWVRDLTA</sequence>
<dbReference type="InterPro" id="IPR016181">
    <property type="entry name" value="Acyl_CoA_acyltransferase"/>
</dbReference>
<dbReference type="SUPFAM" id="SSF55729">
    <property type="entry name" value="Acyl-CoA N-acyltransferases (Nat)"/>
    <property type="match status" value="1"/>
</dbReference>
<gene>
    <name evidence="2" type="ORF">RN606_00205</name>
    <name evidence="3" type="ORF">RN607_00190</name>
</gene>
<keyword evidence="1" id="KW-0812">Transmembrane</keyword>
<evidence type="ECO:0000256" key="1">
    <source>
        <dbReference type="SAM" id="Phobius"/>
    </source>
</evidence>
<evidence type="ECO:0000313" key="2">
    <source>
        <dbReference type="EMBL" id="WNM24607.1"/>
    </source>
</evidence>
<dbReference type="Proteomes" id="UP001304125">
    <property type="component" value="Chromosome"/>
</dbReference>
<dbReference type="EMBL" id="CP134879">
    <property type="protein sequence ID" value="WNM24607.1"/>
    <property type="molecule type" value="Genomic_DNA"/>
</dbReference>
<name>A0AA96F6V1_9MICO</name>